<dbReference type="InterPro" id="IPR038765">
    <property type="entry name" value="Papain-like_cys_pep_sf"/>
</dbReference>
<dbReference type="PROSITE" id="PS50235">
    <property type="entry name" value="USP_3"/>
    <property type="match status" value="1"/>
</dbReference>
<dbReference type="InterPro" id="IPR001394">
    <property type="entry name" value="Peptidase_C19_UCH"/>
</dbReference>
<protein>
    <recommendedName>
        <fullName evidence="2">ubiquitinyl hydrolase 1</fullName>
        <ecNumber evidence="2">3.4.19.12</ecNumber>
    </recommendedName>
</protein>
<evidence type="ECO:0000256" key="5">
    <source>
        <dbReference type="ARBA" id="ARBA00022801"/>
    </source>
</evidence>
<dbReference type="Pfam" id="PF00443">
    <property type="entry name" value="UCH"/>
    <property type="match status" value="1"/>
</dbReference>
<dbReference type="SUPFAM" id="SSF54001">
    <property type="entry name" value="Cysteine proteinases"/>
    <property type="match status" value="1"/>
</dbReference>
<feature type="domain" description="USP" evidence="8">
    <location>
        <begin position="502"/>
        <end position="932"/>
    </location>
</feature>
<keyword evidence="3" id="KW-0645">Protease</keyword>
<dbReference type="PANTHER" id="PTHR43982">
    <property type="entry name" value="UBIQUITIN CARBOXYL-TERMINAL HYDROLASE"/>
    <property type="match status" value="1"/>
</dbReference>
<dbReference type="GO" id="GO:0061136">
    <property type="term" value="P:regulation of proteasomal protein catabolic process"/>
    <property type="evidence" value="ECO:0007669"/>
    <property type="project" value="TreeGrafter"/>
</dbReference>
<evidence type="ECO:0000256" key="1">
    <source>
        <dbReference type="ARBA" id="ARBA00000707"/>
    </source>
</evidence>
<dbReference type="GO" id="GO:0070628">
    <property type="term" value="F:proteasome binding"/>
    <property type="evidence" value="ECO:0007669"/>
    <property type="project" value="TreeGrafter"/>
</dbReference>
<dbReference type="EC" id="3.4.19.12" evidence="2"/>
<comment type="caution">
    <text evidence="9">The sequence shown here is derived from an EMBL/GenBank/DDBJ whole genome shotgun (WGS) entry which is preliminary data.</text>
</comment>
<reference evidence="9 10" key="1">
    <citation type="submission" date="2015-07" db="EMBL/GenBank/DDBJ databases">
        <title>Draft Genome Sequence of Malassezia furfur CBS1878 and Malassezia pachydermatis CBS1879.</title>
        <authorList>
            <person name="Triana S."/>
            <person name="Ohm R."/>
            <person name="Gonzalez A."/>
            <person name="DeCock H."/>
            <person name="Restrepo S."/>
            <person name="Celis A."/>
        </authorList>
    </citation>
    <scope>NUCLEOTIDE SEQUENCE [LARGE SCALE GENOMIC DNA]</scope>
    <source>
        <strain evidence="9 10">CBS 1879</strain>
    </source>
</reference>
<sequence length="1023" mass="114604">MSESTLPVRARECLRTPTALAQSGLLPEAQTYQVVFSTPLAPLATAWATACPHAQAVWAPERMQWLVCAPAMERASIPCPVPLKEALDDTGVPTPVYYTDETASDAHLRHTDLASEHAYETWHVDGVLPHALWSSFRAVREQSPGPGQTPTSEVARAVALLVRKSFSQQLRWDESLASIMDMLQWTVAPLDSETPRKALHAPTNLADDAALLQTHIRMYMELAGWCAHLGGTPPSPDEAETHGTLHVSAAVWPGFVPTIHVPAPGTALARSYARLGVAMEASEADVVAMYRLQMLCFPALRASLFLELEHIQSVRAWREQVPTLLAVEQSQGLCTRQDLHASWTALQMTVPGTTYDERAPLWDEDTTPILPCTTEAIVQAYNQRIHEIVTSHGSDDDWAKTVRAMEVLARFYAPVPALDERLRTSPIHDVQDAYQLLQVSADIDDALVWVGYEVYASESTTRQTVLRSALEKIADVRASSFLQRRLRGENDDDVALTATWPRGLDNIGNTCYLNSLLQYLYWIEPVRMAVEHVAGQAHEVPTTLPTLSEHQVTADEWERAHLFVDKLGELFSAMTKTKEASLRPDKELAYLALVPLAWEKAHEDDRVARDVLMQHVSAQQDVCECLDNMMFLLQVALHGTQASAAVSIADLFTGMSTQVLHTQDETPAPPAKDESFMSIPVTLLSESRDLYDALDTFFSEEWVTATQGPTVQRTITLKKAPPILQIHIQRVQYDRQSHRAVKNQAALPLPDTLYLDRYMDVTTCPDRVDALRGMHTQAHTWRAEMTTLRERMETLLGERLAAVEHMADAVAAWQAQTPREEATDWASLVHARSPDTFRTEAQSMRAEAETLRMQWQALHERVQALWANEHQVPYRLASVFMHRGEATHGHYFVNQREFSDNTWYSLNDTRVTTVPQEESTKEHSYLATTITRFASNIEGQVFVPNHVLNLATHSNDKERNEVQDQNGPEHGNIKYTEHGGAERQEDGLCRTKPELEFGQPTDKGAEFLLVLTLGRVEHVAHQA</sequence>
<dbReference type="GeneID" id="28727700"/>
<dbReference type="InterPro" id="IPR044635">
    <property type="entry name" value="UBP14-like"/>
</dbReference>
<organism evidence="9 10">
    <name type="scientific">Malassezia pachydermatis</name>
    <dbReference type="NCBI Taxonomy" id="77020"/>
    <lineage>
        <taxon>Eukaryota</taxon>
        <taxon>Fungi</taxon>
        <taxon>Dikarya</taxon>
        <taxon>Basidiomycota</taxon>
        <taxon>Ustilaginomycotina</taxon>
        <taxon>Malasseziomycetes</taxon>
        <taxon>Malasseziales</taxon>
        <taxon>Malasseziaceae</taxon>
        <taxon>Malassezia</taxon>
    </lineage>
</organism>
<comment type="catalytic activity">
    <reaction evidence="1">
        <text>Thiol-dependent hydrolysis of ester, thioester, amide, peptide and isopeptide bonds formed by the C-terminal Gly of ubiquitin (a 76-residue protein attached to proteins as an intracellular targeting signal).</text>
        <dbReference type="EC" id="3.4.19.12"/>
    </reaction>
</comment>
<name>A0A0M9VMX0_9BASI</name>
<evidence type="ECO:0000256" key="6">
    <source>
        <dbReference type="ARBA" id="ARBA00022807"/>
    </source>
</evidence>
<evidence type="ECO:0000256" key="3">
    <source>
        <dbReference type="ARBA" id="ARBA00022670"/>
    </source>
</evidence>
<dbReference type="OrthoDB" id="2420415at2759"/>
<evidence type="ECO:0000256" key="4">
    <source>
        <dbReference type="ARBA" id="ARBA00022786"/>
    </source>
</evidence>
<dbReference type="RefSeq" id="XP_017990365.1">
    <property type="nucleotide sequence ID" value="XM_018135825.1"/>
</dbReference>
<evidence type="ECO:0000256" key="7">
    <source>
        <dbReference type="SAM" id="MobiDB-lite"/>
    </source>
</evidence>
<dbReference type="Pfam" id="PF13446">
    <property type="entry name" value="RPT"/>
    <property type="match status" value="1"/>
</dbReference>
<keyword evidence="5 9" id="KW-0378">Hydrolase</keyword>
<dbReference type="GO" id="GO:0004843">
    <property type="term" value="F:cysteine-type deubiquitinase activity"/>
    <property type="evidence" value="ECO:0007669"/>
    <property type="project" value="UniProtKB-EC"/>
</dbReference>
<evidence type="ECO:0000256" key="2">
    <source>
        <dbReference type="ARBA" id="ARBA00012759"/>
    </source>
</evidence>
<dbReference type="PROSITE" id="PS00972">
    <property type="entry name" value="USP_1"/>
    <property type="match status" value="1"/>
</dbReference>
<keyword evidence="4" id="KW-0833">Ubl conjugation pathway</keyword>
<dbReference type="PANTHER" id="PTHR43982:SF6">
    <property type="entry name" value="UBIQUITIN CARBOXYL-TERMINAL HYDROLASE 2-RELATED"/>
    <property type="match status" value="1"/>
</dbReference>
<keyword evidence="6" id="KW-0788">Thiol protease</keyword>
<keyword evidence="10" id="KW-1185">Reference proteome</keyword>
<feature type="region of interest" description="Disordered" evidence="7">
    <location>
        <begin position="957"/>
        <end position="986"/>
    </location>
</feature>
<accession>A0A0M9VMX0</accession>
<dbReference type="AlphaFoldDB" id="A0A0M9VMX0"/>
<evidence type="ECO:0000313" key="10">
    <source>
        <dbReference type="Proteomes" id="UP000037751"/>
    </source>
</evidence>
<dbReference type="Proteomes" id="UP000037751">
    <property type="component" value="Unassembled WGS sequence"/>
</dbReference>
<dbReference type="VEuPathDB" id="FungiDB:Malapachy_1320"/>
<dbReference type="STRING" id="77020.A0A0M9VMX0"/>
<dbReference type="CDD" id="cd02666">
    <property type="entry name" value="Peptidase_C19J"/>
    <property type="match status" value="1"/>
</dbReference>
<dbReference type="InterPro" id="IPR028889">
    <property type="entry name" value="USP"/>
</dbReference>
<dbReference type="InterPro" id="IPR018200">
    <property type="entry name" value="USP_CS"/>
</dbReference>
<feature type="compositionally biased region" description="Basic and acidic residues" evidence="7">
    <location>
        <begin position="971"/>
        <end position="986"/>
    </location>
</feature>
<dbReference type="InterPro" id="IPR025305">
    <property type="entry name" value="UCH_repeat_domain"/>
</dbReference>
<dbReference type="EMBL" id="LGAV01000009">
    <property type="protein sequence ID" value="KOS12733.1"/>
    <property type="molecule type" value="Genomic_DNA"/>
</dbReference>
<dbReference type="Gene3D" id="3.90.70.10">
    <property type="entry name" value="Cysteine proteinases"/>
    <property type="match status" value="1"/>
</dbReference>
<evidence type="ECO:0000259" key="8">
    <source>
        <dbReference type="PROSITE" id="PS50235"/>
    </source>
</evidence>
<dbReference type="GO" id="GO:0043161">
    <property type="term" value="P:proteasome-mediated ubiquitin-dependent protein catabolic process"/>
    <property type="evidence" value="ECO:0007669"/>
    <property type="project" value="InterPro"/>
</dbReference>
<gene>
    <name evidence="9" type="ORF">Malapachy_1320</name>
</gene>
<proteinExistence type="predicted"/>
<dbReference type="GO" id="GO:0016579">
    <property type="term" value="P:protein deubiquitination"/>
    <property type="evidence" value="ECO:0007669"/>
    <property type="project" value="InterPro"/>
</dbReference>
<dbReference type="PROSITE" id="PS00973">
    <property type="entry name" value="USP_2"/>
    <property type="match status" value="1"/>
</dbReference>
<evidence type="ECO:0000313" key="9">
    <source>
        <dbReference type="EMBL" id="KOS12733.1"/>
    </source>
</evidence>